<proteinExistence type="predicted"/>
<accession>A0A3D8YFK4</accession>
<comment type="caution">
    <text evidence="1">The sequence shown here is derived from an EMBL/GenBank/DDBJ whole genome shotgun (WGS) entry which is preliminary data.</text>
</comment>
<dbReference type="AlphaFoldDB" id="A0A3D8YFK4"/>
<evidence type="ECO:0000313" key="2">
    <source>
        <dbReference type="Proteomes" id="UP000256373"/>
    </source>
</evidence>
<organism evidence="1 2">
    <name type="scientific">Dyadobacter luteus</name>
    <dbReference type="NCBI Taxonomy" id="2259619"/>
    <lineage>
        <taxon>Bacteria</taxon>
        <taxon>Pseudomonadati</taxon>
        <taxon>Bacteroidota</taxon>
        <taxon>Cytophagia</taxon>
        <taxon>Cytophagales</taxon>
        <taxon>Spirosomataceae</taxon>
        <taxon>Dyadobacter</taxon>
    </lineage>
</organism>
<gene>
    <name evidence="1" type="ORF">DSL64_02960</name>
</gene>
<dbReference type="Proteomes" id="UP000256373">
    <property type="component" value="Unassembled WGS sequence"/>
</dbReference>
<reference evidence="1 2" key="1">
    <citation type="submission" date="2018-07" db="EMBL/GenBank/DDBJ databases">
        <title>Dyadobacter roseus sp. nov., isolated from rose rhizosphere soil.</title>
        <authorList>
            <person name="Chen L."/>
        </authorList>
    </citation>
    <scope>NUCLEOTIDE SEQUENCE [LARGE SCALE GENOMIC DNA]</scope>
    <source>
        <strain evidence="1 2">RS19</strain>
    </source>
</reference>
<evidence type="ECO:0000313" key="1">
    <source>
        <dbReference type="EMBL" id="REA63423.1"/>
    </source>
</evidence>
<keyword evidence="2" id="KW-1185">Reference proteome</keyword>
<dbReference type="EMBL" id="QNUL01000002">
    <property type="protein sequence ID" value="REA63423.1"/>
    <property type="molecule type" value="Genomic_DNA"/>
</dbReference>
<protein>
    <submittedName>
        <fullName evidence="1">Uncharacterized protein</fullName>
    </submittedName>
</protein>
<name>A0A3D8YFK4_9BACT</name>
<sequence>MSSKDKARLLHQLFPEHMPELIRFIEAVCLTIIEDEQLLRSRWQYQAMDFDKWLTLAQIIFARIAQNGEGITAEPELFAQSLFSGDFADFSIDCIQSYTKVRKHPDDKFT</sequence>